<dbReference type="Pfam" id="PF18883">
    <property type="entry name" value="AC_1"/>
    <property type="match status" value="1"/>
</dbReference>
<accession>A0A085VLZ6</accession>
<dbReference type="NCBIfam" id="TIGR01414">
    <property type="entry name" value="autotrans_barl"/>
    <property type="match status" value="1"/>
</dbReference>
<dbReference type="PANTHER" id="PTHR35037:SF3">
    <property type="entry name" value="C-TERMINAL REGION OF AIDA-LIKE PROTEIN"/>
    <property type="match status" value="1"/>
</dbReference>
<evidence type="ECO:0000259" key="1">
    <source>
        <dbReference type="PROSITE" id="PS51208"/>
    </source>
</evidence>
<sequence length="855" mass="88416">MGFICTQTHAACDPNSSPAGAVQVCDSGSSASVVRTTGDNVLHFPANGTGSILGSVTYGAGNDRVDMNSGNVTGSFNLNDGLDSFTITAGTVAGDVNQGSGRDDFVMSGGSLRALAQGDGLDTFLMSGGTISNAFEDGDSARMTGGTIGRVDMKLDDNLFDMSGGTIVGNLVTGFGKDTIILSAGRIGGFISVSGGDDSVSVSGGEVVGEIRTSFGNDSFNWLNGGTLRSQILMADGDDTATLSNLDEAILGPNPLLDGGAGIDQLTLNTVSTALPGRYANWETLNLNNGSRMDLAAGNLVLGDTASSTGVFNIDPSSTVTSTAGAVRPFTSGESVTLNNAGTLDLTAGNSTSDTLTVQGNYVGNNARLLLQSVLGDDSSPSDKLVVSQGALSGTTQVNVRNLGGLGAATQLNGIEVVQAVNGAVSADTAFSQGNSLSIGAYEYYLFKGGATAGSENSWFLRSTVLSQPAALAIPEAPAEPVPPVEPGAPEEPAPPVAPIAPGVPSAPVAVQPAAVAPVPAIGTPPLPAPVRGAAPIPLYRLEVPNYAVVAPAASTLALLSLGTFHDRQGEQSLLTENGWAPAGWARVFGNDFKRSWSGTVAPSLDASLKGYQVGHDLYASQLQSGQNQRLGLFVGHSRLDGHVDGFAEGFKDRRTGKLKLEGDSVGLYWTLTDPMGWYFDAVAMGTRLDGYSRSDRGVRIDTEGHAVTVSVEAGYPVQVSTNWVVEPQAQLINQHINLDSQNDGISAVSFDSQAWNTGRLGARLKGRYIARGMPLEPYVRANVWRSFGGSDTVTFNHTQSIKTEHRSTTADLGLGLVAKVSKNVSVYVSADYSSNLDDNDLEGVVGNLGVRMSW</sequence>
<feature type="domain" description="Autotransporter" evidence="1">
    <location>
        <begin position="577"/>
        <end position="855"/>
    </location>
</feature>
<dbReference type="SMART" id="SM00869">
    <property type="entry name" value="Autotransporter"/>
    <property type="match status" value="1"/>
</dbReference>
<dbReference type="PRINTS" id="PR01484">
    <property type="entry name" value="PRTACTNFAMLY"/>
</dbReference>
<dbReference type="InterPro" id="IPR036709">
    <property type="entry name" value="Autotransporte_beta_dom_sf"/>
</dbReference>
<dbReference type="PROSITE" id="PS51208">
    <property type="entry name" value="AUTOTRANSPORTER"/>
    <property type="match status" value="1"/>
</dbReference>
<dbReference type="Proteomes" id="UP000028631">
    <property type="component" value="Unassembled WGS sequence"/>
</dbReference>
<dbReference type="AlphaFoldDB" id="A0A085VLZ6"/>
<gene>
    <name evidence="2" type="ORF">IV01_09065</name>
</gene>
<dbReference type="InterPro" id="IPR003991">
    <property type="entry name" value="Pertactin_virulence_factor"/>
</dbReference>
<dbReference type="PANTHER" id="PTHR35037">
    <property type="entry name" value="C-TERMINAL REGION OF AIDA-LIKE PROTEIN"/>
    <property type="match status" value="1"/>
</dbReference>
<dbReference type="InterPro" id="IPR011050">
    <property type="entry name" value="Pectin_lyase_fold/virulence"/>
</dbReference>
<dbReference type="Gene3D" id="2.160.20.20">
    <property type="match status" value="1"/>
</dbReference>
<dbReference type="PATRIC" id="fig|317.175.peg.1879"/>
<dbReference type="InterPro" id="IPR051551">
    <property type="entry name" value="Autotransporter_adhesion"/>
</dbReference>
<dbReference type="InterPro" id="IPR006315">
    <property type="entry name" value="OM_autotransptr_brl_dom"/>
</dbReference>
<keyword evidence="3" id="KW-1185">Reference proteome</keyword>
<organism evidence="2 3">
    <name type="scientific">Pseudomonas syringae</name>
    <dbReference type="NCBI Taxonomy" id="317"/>
    <lineage>
        <taxon>Bacteria</taxon>
        <taxon>Pseudomonadati</taxon>
        <taxon>Pseudomonadota</taxon>
        <taxon>Gammaproteobacteria</taxon>
        <taxon>Pseudomonadales</taxon>
        <taxon>Pseudomonadaceae</taxon>
        <taxon>Pseudomonas</taxon>
    </lineage>
</organism>
<evidence type="ECO:0000313" key="2">
    <source>
        <dbReference type="EMBL" id="KFE56459.1"/>
    </source>
</evidence>
<proteinExistence type="predicted"/>
<dbReference type="SUPFAM" id="SSF103515">
    <property type="entry name" value="Autotransporter"/>
    <property type="match status" value="1"/>
</dbReference>
<protein>
    <submittedName>
        <fullName evidence="2">Autotransporter</fullName>
    </submittedName>
</protein>
<comment type="caution">
    <text evidence="2">The sequence shown here is derived from an EMBL/GenBank/DDBJ whole genome shotgun (WGS) entry which is preliminary data.</text>
</comment>
<reference evidence="2 3" key="1">
    <citation type="submission" date="2014-07" db="EMBL/GenBank/DDBJ databases">
        <title>Draft Genome Sequences of Environmental Pseudomonas syringae strains.</title>
        <authorList>
            <person name="Baltrus D.A."/>
            <person name="Berge O."/>
            <person name="Morris C."/>
        </authorList>
    </citation>
    <scope>NUCLEOTIDE SEQUENCE [LARGE SCALE GENOMIC DNA]</scope>
    <source>
        <strain evidence="2 3">GAW0119</strain>
    </source>
</reference>
<dbReference type="SUPFAM" id="SSF51126">
    <property type="entry name" value="Pectin lyase-like"/>
    <property type="match status" value="1"/>
</dbReference>
<evidence type="ECO:0000313" key="3">
    <source>
        <dbReference type="Proteomes" id="UP000028631"/>
    </source>
</evidence>
<dbReference type="Gene3D" id="2.40.128.130">
    <property type="entry name" value="Autotransporter beta-domain"/>
    <property type="match status" value="1"/>
</dbReference>
<dbReference type="GO" id="GO:0019867">
    <property type="term" value="C:outer membrane"/>
    <property type="evidence" value="ECO:0007669"/>
    <property type="project" value="InterPro"/>
</dbReference>
<dbReference type="Pfam" id="PF03797">
    <property type="entry name" value="Autotransporter"/>
    <property type="match status" value="1"/>
</dbReference>
<name>A0A085VLZ6_PSESX</name>
<dbReference type="InterPro" id="IPR005546">
    <property type="entry name" value="Autotransporte_beta"/>
</dbReference>
<dbReference type="EMBL" id="JPQU01000027">
    <property type="protein sequence ID" value="KFE56459.1"/>
    <property type="molecule type" value="Genomic_DNA"/>
</dbReference>
<dbReference type="CDD" id="cd01344">
    <property type="entry name" value="PL2_Passenger_AT"/>
    <property type="match status" value="1"/>
</dbReference>
<dbReference type="InterPro" id="IPR043990">
    <property type="entry name" value="AC_1"/>
</dbReference>
<dbReference type="InterPro" id="IPR012332">
    <property type="entry name" value="Autotransporter_pectin_lyase_C"/>
</dbReference>